<dbReference type="EMBL" id="JAIWYP010000004">
    <property type="protein sequence ID" value="KAH3841179.1"/>
    <property type="molecule type" value="Genomic_DNA"/>
</dbReference>
<proteinExistence type="predicted"/>
<gene>
    <name evidence="1" type="ORF">DPMN_114637</name>
</gene>
<organism evidence="1 2">
    <name type="scientific">Dreissena polymorpha</name>
    <name type="common">Zebra mussel</name>
    <name type="synonym">Mytilus polymorpha</name>
    <dbReference type="NCBI Taxonomy" id="45954"/>
    <lineage>
        <taxon>Eukaryota</taxon>
        <taxon>Metazoa</taxon>
        <taxon>Spiralia</taxon>
        <taxon>Lophotrochozoa</taxon>
        <taxon>Mollusca</taxon>
        <taxon>Bivalvia</taxon>
        <taxon>Autobranchia</taxon>
        <taxon>Heteroconchia</taxon>
        <taxon>Euheterodonta</taxon>
        <taxon>Imparidentia</taxon>
        <taxon>Neoheterodontei</taxon>
        <taxon>Myida</taxon>
        <taxon>Dreissenoidea</taxon>
        <taxon>Dreissenidae</taxon>
        <taxon>Dreissena</taxon>
    </lineage>
</organism>
<evidence type="ECO:0000313" key="2">
    <source>
        <dbReference type="Proteomes" id="UP000828390"/>
    </source>
</evidence>
<reference evidence="1" key="1">
    <citation type="journal article" date="2019" name="bioRxiv">
        <title>The Genome of the Zebra Mussel, Dreissena polymorpha: A Resource for Invasive Species Research.</title>
        <authorList>
            <person name="McCartney M.A."/>
            <person name="Auch B."/>
            <person name="Kono T."/>
            <person name="Mallez S."/>
            <person name="Zhang Y."/>
            <person name="Obille A."/>
            <person name="Becker A."/>
            <person name="Abrahante J.E."/>
            <person name="Garbe J."/>
            <person name="Badalamenti J.P."/>
            <person name="Herman A."/>
            <person name="Mangelson H."/>
            <person name="Liachko I."/>
            <person name="Sullivan S."/>
            <person name="Sone E.D."/>
            <person name="Koren S."/>
            <person name="Silverstein K.A.T."/>
            <person name="Beckman K.B."/>
            <person name="Gohl D.M."/>
        </authorList>
    </citation>
    <scope>NUCLEOTIDE SEQUENCE</scope>
    <source>
        <strain evidence="1">Duluth1</strain>
        <tissue evidence="1">Whole animal</tissue>
    </source>
</reference>
<reference evidence="1" key="2">
    <citation type="submission" date="2020-11" db="EMBL/GenBank/DDBJ databases">
        <authorList>
            <person name="McCartney M.A."/>
            <person name="Auch B."/>
            <person name="Kono T."/>
            <person name="Mallez S."/>
            <person name="Becker A."/>
            <person name="Gohl D.M."/>
            <person name="Silverstein K.A.T."/>
            <person name="Koren S."/>
            <person name="Bechman K.B."/>
            <person name="Herman A."/>
            <person name="Abrahante J.E."/>
            <person name="Garbe J."/>
        </authorList>
    </citation>
    <scope>NUCLEOTIDE SEQUENCE</scope>
    <source>
        <strain evidence="1">Duluth1</strain>
        <tissue evidence="1">Whole animal</tissue>
    </source>
</reference>
<keyword evidence="2" id="KW-1185">Reference proteome</keyword>
<dbReference type="AlphaFoldDB" id="A0A9D4KKI0"/>
<dbReference type="Proteomes" id="UP000828390">
    <property type="component" value="Unassembled WGS sequence"/>
</dbReference>
<evidence type="ECO:0000313" key="1">
    <source>
        <dbReference type="EMBL" id="KAH3841179.1"/>
    </source>
</evidence>
<sequence>MDYFGTRGNTARWIQSFLSNRKQKVLLDGEMSSDKPILSGVPKAQCLDPYSS</sequence>
<accession>A0A9D4KKI0</accession>
<comment type="caution">
    <text evidence="1">The sequence shown here is derived from an EMBL/GenBank/DDBJ whole genome shotgun (WGS) entry which is preliminary data.</text>
</comment>
<protein>
    <submittedName>
        <fullName evidence="1">Uncharacterized protein</fullName>
    </submittedName>
</protein>
<name>A0A9D4KKI0_DREPO</name>